<dbReference type="AlphaFoldDB" id="E3JSP6"/>
<dbReference type="VEuPathDB" id="FungiDB:PGTG_01664"/>
<keyword evidence="2" id="KW-1133">Transmembrane helix</keyword>
<accession>E3JSP6</accession>
<name>E3JSP6_PUCGT</name>
<dbReference type="SMART" id="SM00726">
    <property type="entry name" value="UIM"/>
    <property type="match status" value="3"/>
</dbReference>
<organism evidence="3 4">
    <name type="scientific">Puccinia graminis f. sp. tritici (strain CRL 75-36-700-3 / race SCCL)</name>
    <name type="common">Black stem rust fungus</name>
    <dbReference type="NCBI Taxonomy" id="418459"/>
    <lineage>
        <taxon>Eukaryota</taxon>
        <taxon>Fungi</taxon>
        <taxon>Dikarya</taxon>
        <taxon>Basidiomycota</taxon>
        <taxon>Pucciniomycotina</taxon>
        <taxon>Pucciniomycetes</taxon>
        <taxon>Pucciniales</taxon>
        <taxon>Pucciniaceae</taxon>
        <taxon>Puccinia</taxon>
    </lineage>
</organism>
<dbReference type="InParanoid" id="E3JSP6"/>
<reference evidence="4" key="2">
    <citation type="journal article" date="2011" name="Proc. Natl. Acad. Sci. U.S.A.">
        <title>Obligate biotrophy features unraveled by the genomic analysis of rust fungi.</title>
        <authorList>
            <person name="Duplessis S."/>
            <person name="Cuomo C.A."/>
            <person name="Lin Y.-C."/>
            <person name="Aerts A."/>
            <person name="Tisserant E."/>
            <person name="Veneault-Fourrey C."/>
            <person name="Joly D.L."/>
            <person name="Hacquard S."/>
            <person name="Amselem J."/>
            <person name="Cantarel B.L."/>
            <person name="Chiu R."/>
            <person name="Coutinho P.M."/>
            <person name="Feau N."/>
            <person name="Field M."/>
            <person name="Frey P."/>
            <person name="Gelhaye E."/>
            <person name="Goldberg J."/>
            <person name="Grabherr M.G."/>
            <person name="Kodira C.D."/>
            <person name="Kohler A."/>
            <person name="Kuees U."/>
            <person name="Lindquist E.A."/>
            <person name="Lucas S.M."/>
            <person name="Mago R."/>
            <person name="Mauceli E."/>
            <person name="Morin E."/>
            <person name="Murat C."/>
            <person name="Pangilinan J.L."/>
            <person name="Park R."/>
            <person name="Pearson M."/>
            <person name="Quesneville H."/>
            <person name="Rouhier N."/>
            <person name="Sakthikumar S."/>
            <person name="Salamov A.A."/>
            <person name="Schmutz J."/>
            <person name="Selles B."/>
            <person name="Shapiro H."/>
            <person name="Tanguay P."/>
            <person name="Tuskan G.A."/>
            <person name="Henrissat B."/>
            <person name="Van de Peer Y."/>
            <person name="Rouze P."/>
            <person name="Ellis J.G."/>
            <person name="Dodds P.N."/>
            <person name="Schein J.E."/>
            <person name="Zhong S."/>
            <person name="Hamelin R.C."/>
            <person name="Grigoriev I.V."/>
            <person name="Szabo L.J."/>
            <person name="Martin F."/>
        </authorList>
    </citation>
    <scope>NUCLEOTIDE SEQUENCE [LARGE SCALE GENOMIC DNA]</scope>
    <source>
        <strain evidence="4">CRL 75-36-700-3 / race SCCL</strain>
    </source>
</reference>
<dbReference type="RefSeq" id="XP_003319490.1">
    <property type="nucleotide sequence ID" value="XM_003319442.2"/>
</dbReference>
<dbReference type="HOGENOM" id="CLU_700457_0_0_1"/>
<sequence>MNEGLTVECTLESHKPSRGVWNPRANFKTEEQEIQAAIEESLKTSKFSPTRGLRSQQSHSEDEANPSPSMSPPPPGPAPSHSLPSRPELTQDQPCTSSQDAMDDYHQGFSGFQEHVGPSSNPGKSFETVVQEIQAAILESLKANQPSPARQIHSQQLELGNEAISPPPISRSSRAPSGSGPAPSHPPPLRPPLPHPEPAQEPPTSTQEPIDESHKETGGTGIQEHVGLQSHPSASFDTEQQEMQAVIEESLKTSQHPPPVGKGLVSQGPSCVASLTGEGKGTEEDSRASNASPPHSPPSDRPGHKPSVDYSSHQPLTDYLEGSSGHTSSRPMNKNNENLTEDQALSHPKQASTQEVSQLPPLDMARGHDSEPPWVPLIIGLHILLFFWIKGFFG</sequence>
<evidence type="ECO:0000256" key="2">
    <source>
        <dbReference type="SAM" id="Phobius"/>
    </source>
</evidence>
<keyword evidence="2" id="KW-0812">Transmembrane</keyword>
<dbReference type="PROSITE" id="PS50330">
    <property type="entry name" value="UIM"/>
    <property type="match status" value="1"/>
</dbReference>
<reference key="1">
    <citation type="submission" date="2007-01" db="EMBL/GenBank/DDBJ databases">
        <title>The Genome Sequence of Puccinia graminis f. sp. tritici Strain CRL 75-36-700-3.</title>
        <authorList>
            <consortium name="The Broad Institute Genome Sequencing Platform"/>
            <person name="Birren B."/>
            <person name="Lander E."/>
            <person name="Galagan J."/>
            <person name="Nusbaum C."/>
            <person name="Devon K."/>
            <person name="Cuomo C."/>
            <person name="Jaffe D."/>
            <person name="Butler J."/>
            <person name="Alvarez P."/>
            <person name="Gnerre S."/>
            <person name="Grabherr M."/>
            <person name="Mauceli E."/>
            <person name="Brockman W."/>
            <person name="Young S."/>
            <person name="LaButti K."/>
            <person name="Sykes S."/>
            <person name="DeCaprio D."/>
            <person name="Crawford M."/>
            <person name="Koehrsen M."/>
            <person name="Engels R."/>
            <person name="Montgomery P."/>
            <person name="Pearson M."/>
            <person name="Howarth C."/>
            <person name="Larson L."/>
            <person name="White J."/>
            <person name="Zeng Q."/>
            <person name="Kodira C."/>
            <person name="Yandava C."/>
            <person name="Alvarado L."/>
            <person name="O'Leary S."/>
            <person name="Szabo L."/>
            <person name="Dean R."/>
            <person name="Schein J."/>
        </authorList>
    </citation>
    <scope>NUCLEOTIDE SEQUENCE</scope>
    <source>
        <strain>CRL 75-36-700-3</strain>
    </source>
</reference>
<feature type="compositionally biased region" description="Polar residues" evidence="1">
    <location>
        <begin position="324"/>
        <end position="357"/>
    </location>
</feature>
<gene>
    <name evidence="3" type="ORF">PGTG_01664</name>
</gene>
<evidence type="ECO:0000313" key="3">
    <source>
        <dbReference type="EMBL" id="EFP75071.1"/>
    </source>
</evidence>
<keyword evidence="2" id="KW-0472">Membrane</keyword>
<dbReference type="KEGG" id="pgr:PGTG_01664"/>
<feature type="transmembrane region" description="Helical" evidence="2">
    <location>
        <begin position="374"/>
        <end position="393"/>
    </location>
</feature>
<feature type="region of interest" description="Disordered" evidence="1">
    <location>
        <begin position="1"/>
        <end position="127"/>
    </location>
</feature>
<feature type="compositionally biased region" description="Polar residues" evidence="1">
    <location>
        <begin position="44"/>
        <end position="58"/>
    </location>
</feature>
<evidence type="ECO:0000313" key="4">
    <source>
        <dbReference type="Proteomes" id="UP000008783"/>
    </source>
</evidence>
<protein>
    <submittedName>
        <fullName evidence="3">Uncharacterized protein</fullName>
    </submittedName>
</protein>
<proteinExistence type="predicted"/>
<feature type="region of interest" description="Disordered" evidence="1">
    <location>
        <begin position="141"/>
        <end position="367"/>
    </location>
</feature>
<dbReference type="Proteomes" id="UP000008783">
    <property type="component" value="Unassembled WGS sequence"/>
</dbReference>
<feature type="compositionally biased region" description="Polar residues" evidence="1">
    <location>
        <begin position="142"/>
        <end position="158"/>
    </location>
</feature>
<feature type="compositionally biased region" description="Pro residues" evidence="1">
    <location>
        <begin position="183"/>
        <end position="201"/>
    </location>
</feature>
<keyword evidence="4" id="KW-1185">Reference proteome</keyword>
<dbReference type="OMA" id="RIRARQH"/>
<feature type="compositionally biased region" description="Polar residues" evidence="1">
    <location>
        <begin position="230"/>
        <end position="243"/>
    </location>
</feature>
<evidence type="ECO:0000256" key="1">
    <source>
        <dbReference type="SAM" id="MobiDB-lite"/>
    </source>
</evidence>
<dbReference type="InterPro" id="IPR003903">
    <property type="entry name" value="UIM_dom"/>
</dbReference>
<dbReference type="OrthoDB" id="10331022at2759"/>
<dbReference type="EMBL" id="DS178263">
    <property type="protein sequence ID" value="EFP75071.1"/>
    <property type="molecule type" value="Genomic_DNA"/>
</dbReference>
<feature type="compositionally biased region" description="Polar residues" evidence="1">
    <location>
        <begin position="88"/>
        <end position="100"/>
    </location>
</feature>
<feature type="compositionally biased region" description="Pro residues" evidence="1">
    <location>
        <begin position="69"/>
        <end position="78"/>
    </location>
</feature>
<feature type="compositionally biased region" description="Low complexity" evidence="1">
    <location>
        <begin position="170"/>
        <end position="182"/>
    </location>
</feature>
<dbReference type="GeneID" id="10547433"/>